<comment type="caution">
    <text evidence="8">The sequence shown here is derived from an EMBL/GenBank/DDBJ whole genome shotgun (WGS) entry which is preliminary data.</text>
</comment>
<feature type="transmembrane region" description="Helical" evidence="7">
    <location>
        <begin position="134"/>
        <end position="155"/>
    </location>
</feature>
<feature type="transmembrane region" description="Helical" evidence="7">
    <location>
        <begin position="70"/>
        <end position="94"/>
    </location>
</feature>
<keyword evidence="3 7" id="KW-0812">Transmembrane</keyword>
<evidence type="ECO:0000313" key="8">
    <source>
        <dbReference type="EMBL" id="MDT0276204.1"/>
    </source>
</evidence>
<comment type="subcellular location">
    <subcellularLocation>
        <location evidence="1">Cell membrane</location>
        <topology evidence="1">Multi-pass membrane protein</topology>
    </subcellularLocation>
</comment>
<evidence type="ECO:0000256" key="3">
    <source>
        <dbReference type="ARBA" id="ARBA00022692"/>
    </source>
</evidence>
<feature type="transmembrane region" description="Helical" evidence="7">
    <location>
        <begin position="101"/>
        <end position="122"/>
    </location>
</feature>
<dbReference type="Proteomes" id="UP001183222">
    <property type="component" value="Unassembled WGS sequence"/>
</dbReference>
<dbReference type="InterPro" id="IPR001851">
    <property type="entry name" value="ABC_transp_permease"/>
</dbReference>
<gene>
    <name evidence="8" type="ORF">RM425_09860</name>
</gene>
<evidence type="ECO:0000256" key="4">
    <source>
        <dbReference type="ARBA" id="ARBA00022989"/>
    </source>
</evidence>
<evidence type="ECO:0000256" key="1">
    <source>
        <dbReference type="ARBA" id="ARBA00004651"/>
    </source>
</evidence>
<dbReference type="Pfam" id="PF02653">
    <property type="entry name" value="BPD_transp_2"/>
    <property type="match status" value="1"/>
</dbReference>
<accession>A0ABU2K7M7</accession>
<organism evidence="8 9">
    <name type="scientific">Blastococcus goldschmidtiae</name>
    <dbReference type="NCBI Taxonomy" id="3075546"/>
    <lineage>
        <taxon>Bacteria</taxon>
        <taxon>Bacillati</taxon>
        <taxon>Actinomycetota</taxon>
        <taxon>Actinomycetes</taxon>
        <taxon>Geodermatophilales</taxon>
        <taxon>Geodermatophilaceae</taxon>
        <taxon>Blastococcus</taxon>
    </lineage>
</organism>
<keyword evidence="4 7" id="KW-1133">Transmembrane helix</keyword>
<evidence type="ECO:0000256" key="5">
    <source>
        <dbReference type="ARBA" id="ARBA00023136"/>
    </source>
</evidence>
<reference evidence="9" key="1">
    <citation type="submission" date="2023-07" db="EMBL/GenBank/DDBJ databases">
        <title>30 novel species of actinomycetes from the DSMZ collection.</title>
        <authorList>
            <person name="Nouioui I."/>
        </authorList>
    </citation>
    <scope>NUCLEOTIDE SEQUENCE [LARGE SCALE GENOMIC DNA]</scope>
    <source>
        <strain evidence="9">DSM 46792</strain>
    </source>
</reference>
<feature type="compositionally biased region" description="Low complexity" evidence="6">
    <location>
        <begin position="10"/>
        <end position="19"/>
    </location>
</feature>
<name>A0ABU2K7M7_9ACTN</name>
<keyword evidence="2" id="KW-1003">Cell membrane</keyword>
<keyword evidence="5 7" id="KW-0472">Membrane</keyword>
<feature type="transmembrane region" description="Helical" evidence="7">
    <location>
        <begin position="288"/>
        <end position="305"/>
    </location>
</feature>
<dbReference type="RefSeq" id="WP_311345018.1">
    <property type="nucleotide sequence ID" value="NZ_JAVREI010000005.1"/>
</dbReference>
<keyword evidence="9" id="KW-1185">Reference proteome</keyword>
<proteinExistence type="predicted"/>
<dbReference type="EMBL" id="JAVREI010000005">
    <property type="protein sequence ID" value="MDT0276204.1"/>
    <property type="molecule type" value="Genomic_DNA"/>
</dbReference>
<feature type="transmembrane region" description="Helical" evidence="7">
    <location>
        <begin position="262"/>
        <end position="282"/>
    </location>
</feature>
<evidence type="ECO:0000256" key="6">
    <source>
        <dbReference type="SAM" id="MobiDB-lite"/>
    </source>
</evidence>
<feature type="transmembrane region" description="Helical" evidence="7">
    <location>
        <begin position="352"/>
        <end position="374"/>
    </location>
</feature>
<evidence type="ECO:0000256" key="7">
    <source>
        <dbReference type="SAM" id="Phobius"/>
    </source>
</evidence>
<evidence type="ECO:0000313" key="9">
    <source>
        <dbReference type="Proteomes" id="UP001183222"/>
    </source>
</evidence>
<feature type="transmembrane region" description="Helical" evidence="7">
    <location>
        <begin position="45"/>
        <end position="64"/>
    </location>
</feature>
<dbReference type="PANTHER" id="PTHR30482">
    <property type="entry name" value="HIGH-AFFINITY BRANCHED-CHAIN AMINO ACID TRANSPORT SYSTEM PERMEASE"/>
    <property type="match status" value="1"/>
</dbReference>
<sequence length="387" mass="39755">MTAGPGTGSGTSAPATPSGHGTVPTEPQHAGRDIPLPSPEHRARGLGTVLGIAVAVIFALLPFVDVDVPVILPGLLSSPGALQVLAIGLVFAGVAMSYDVVFGYTGLLSFGHALFFGVAVYGTNLLMVHAGWGFGVSALAAVLLSATTAALVGAVALRARGIAFAMVTLAFVEAFAIFLITDPLGITGGEDGLALARDGVPDLFRGVLNTRNLYWLALAFAVVTYLVVRQCTASSGGRVWQAVRENEDRVELLGIRPYPVKLLAFVVGGTLAGVGGCVYLLVVRGANPDVAGADFALALLIMVVLGGSGRLWGAALGGLIYGLLTLRLPALSTSGVLDGLPEWLENVVAEPLFVLGTLFVLLVLFVPQGIAGSVERVRAALVRRSSP</sequence>
<feature type="transmembrane region" description="Helical" evidence="7">
    <location>
        <begin position="312"/>
        <end position="332"/>
    </location>
</feature>
<dbReference type="PANTHER" id="PTHR30482:SF17">
    <property type="entry name" value="ABC TRANSPORTER ATP-BINDING PROTEIN"/>
    <property type="match status" value="1"/>
</dbReference>
<feature type="transmembrane region" description="Helical" evidence="7">
    <location>
        <begin position="162"/>
        <end position="181"/>
    </location>
</feature>
<feature type="region of interest" description="Disordered" evidence="6">
    <location>
        <begin position="1"/>
        <end position="37"/>
    </location>
</feature>
<dbReference type="CDD" id="cd06581">
    <property type="entry name" value="TM_PBP1_LivM_like"/>
    <property type="match status" value="1"/>
</dbReference>
<dbReference type="InterPro" id="IPR043428">
    <property type="entry name" value="LivM-like"/>
</dbReference>
<feature type="transmembrane region" description="Helical" evidence="7">
    <location>
        <begin position="212"/>
        <end position="228"/>
    </location>
</feature>
<protein>
    <submittedName>
        <fullName evidence="8">Branched-chain amino acid ABC transporter permease</fullName>
    </submittedName>
</protein>
<evidence type="ECO:0000256" key="2">
    <source>
        <dbReference type="ARBA" id="ARBA00022475"/>
    </source>
</evidence>